<feature type="transmembrane region" description="Helical" evidence="7">
    <location>
        <begin position="123"/>
        <end position="144"/>
    </location>
</feature>
<dbReference type="InterPro" id="IPR017850">
    <property type="entry name" value="Alkaline_phosphatase_core_sf"/>
</dbReference>
<dbReference type="GO" id="GO:0005886">
    <property type="term" value="C:plasma membrane"/>
    <property type="evidence" value="ECO:0007669"/>
    <property type="project" value="UniProtKB-SubCell"/>
</dbReference>
<dbReference type="SUPFAM" id="SSF53649">
    <property type="entry name" value="Alkaline phosphatase-like"/>
    <property type="match status" value="1"/>
</dbReference>
<comment type="pathway">
    <text evidence="2">Cell wall biogenesis; lipoteichoic acid biosynthesis.</text>
</comment>
<dbReference type="EMBL" id="CACRTG010000025">
    <property type="protein sequence ID" value="VYT26825.1"/>
    <property type="molecule type" value="Genomic_DNA"/>
</dbReference>
<keyword evidence="6 7" id="KW-0472">Membrane</keyword>
<feature type="transmembrane region" description="Helical" evidence="7">
    <location>
        <begin position="99"/>
        <end position="118"/>
    </location>
</feature>
<name>A0A6N2V848_9FIRM</name>
<evidence type="ECO:0000256" key="3">
    <source>
        <dbReference type="ARBA" id="ARBA00022475"/>
    </source>
</evidence>
<evidence type="ECO:0000256" key="5">
    <source>
        <dbReference type="ARBA" id="ARBA00022989"/>
    </source>
</evidence>
<dbReference type="InterPro" id="IPR050448">
    <property type="entry name" value="OpgB/LTA_synthase_biosynth"/>
</dbReference>
<evidence type="ECO:0000256" key="7">
    <source>
        <dbReference type="SAM" id="Phobius"/>
    </source>
</evidence>
<evidence type="ECO:0000256" key="2">
    <source>
        <dbReference type="ARBA" id="ARBA00004936"/>
    </source>
</evidence>
<evidence type="ECO:0000256" key="4">
    <source>
        <dbReference type="ARBA" id="ARBA00022692"/>
    </source>
</evidence>
<feature type="transmembrane region" description="Helical" evidence="7">
    <location>
        <begin position="59"/>
        <end position="79"/>
    </location>
</feature>
<organism evidence="9">
    <name type="scientific">[Clostridium] nexile</name>
    <dbReference type="NCBI Taxonomy" id="29361"/>
    <lineage>
        <taxon>Bacteria</taxon>
        <taxon>Bacillati</taxon>
        <taxon>Bacillota</taxon>
        <taxon>Clostridia</taxon>
        <taxon>Lachnospirales</taxon>
        <taxon>Lachnospiraceae</taxon>
        <taxon>Tyzzerella</taxon>
    </lineage>
</organism>
<comment type="subcellular location">
    <subcellularLocation>
        <location evidence="1">Cell membrane</location>
        <topology evidence="1">Multi-pass membrane protein</topology>
    </subcellularLocation>
</comment>
<feature type="transmembrane region" description="Helical" evidence="7">
    <location>
        <begin position="174"/>
        <end position="193"/>
    </location>
</feature>
<keyword evidence="5 7" id="KW-1133">Transmembrane helix</keyword>
<evidence type="ECO:0000256" key="1">
    <source>
        <dbReference type="ARBA" id="ARBA00004651"/>
    </source>
</evidence>
<keyword evidence="3" id="KW-1003">Cell membrane</keyword>
<evidence type="ECO:0000313" key="9">
    <source>
        <dbReference type="EMBL" id="VYT26825.1"/>
    </source>
</evidence>
<gene>
    <name evidence="9" type="ORF">CNLFYP112_02560</name>
</gene>
<protein>
    <submittedName>
        <fullName evidence="9">Sulfatase</fullName>
    </submittedName>
</protein>
<dbReference type="PANTHER" id="PTHR47371:SF3">
    <property type="entry name" value="PHOSPHOGLYCEROL TRANSFERASE I"/>
    <property type="match status" value="1"/>
</dbReference>
<reference evidence="9" key="1">
    <citation type="submission" date="2019-11" db="EMBL/GenBank/DDBJ databases">
        <authorList>
            <person name="Feng L."/>
        </authorList>
    </citation>
    <scope>NUCLEOTIDE SEQUENCE</scope>
    <source>
        <strain evidence="9">CnexileLFYP112</strain>
    </source>
</reference>
<feature type="transmembrane region" description="Helical" evidence="7">
    <location>
        <begin position="205"/>
        <end position="226"/>
    </location>
</feature>
<sequence length="733" mass="84334">MKRIHIRKPDIKGKLQKLRHLKKEDIKEYWHKKKLRREAILEKRRNSAFAKKMQPVYKIMNRFSLLLHVLYACLINLVIESISRHSFFAAWDYMVGSPWTFLFNTYLIFITFLLVYLVRRRVFVRILITAFWMILGITNGYMLMVRVTPFNAQDLKVAGDAVTLFDKYFSGFEGMMLAVGIIAVVVWLISMWRRGGQYQGKMHRIIALIGIVFCFGITGLITNLAINKRVVSNYFGNIAFAYQDYGFPYCFSASVFNTGISQPNNYSKETIEQISNDGKITEATTGRKEMPNIIFIQLESFFDPSEVEFFTTSEDPIPNFRKLMQNYSTGYFKVPSVGAGTANTEFEVLTGMNLRYFGPGEYPYKTVLKYQTAESAATALENFGYGTHALHNNGGNFYSRADVFNNIGFDTYTSKEFMNILQVTENGWAKDDILTQHILNAMDSTEQQDFVFGITVQGHGDYPEEKVLENPRITVSGIEDEGRTNAWEYYVNQLYETDQFIGELLQKLKERGEPTVLVLYGDHLPTMGLEAKDLKSRYLYNTNYVIWDNIGLQKEDRNIPSYQIMADVFDRLDIHAGTIFNYHQTRRQTKHYLSDLELLQYDILYGEQYVYGGKENNPIKEGHMQMGVLDVTLSELIAQMDGSYSLYGENFTKSSKVYVNGEKQKTTFLNNTRIDILDTEIKEGDTIEVSQVGSSNRIFRTSKQYIYQGGKLVEAPDTTVDQTEGTTTENTEQ</sequence>
<dbReference type="PANTHER" id="PTHR47371">
    <property type="entry name" value="LIPOTEICHOIC ACID SYNTHASE"/>
    <property type="match status" value="1"/>
</dbReference>
<evidence type="ECO:0000256" key="6">
    <source>
        <dbReference type="ARBA" id="ARBA00023136"/>
    </source>
</evidence>
<dbReference type="CDD" id="cd16015">
    <property type="entry name" value="LTA_synthase"/>
    <property type="match status" value="1"/>
</dbReference>
<evidence type="ECO:0000259" key="8">
    <source>
        <dbReference type="Pfam" id="PF00884"/>
    </source>
</evidence>
<feature type="domain" description="Sulfatase N-terminal" evidence="8">
    <location>
        <begin position="291"/>
        <end position="563"/>
    </location>
</feature>
<dbReference type="AlphaFoldDB" id="A0A6N2V848"/>
<proteinExistence type="predicted"/>
<dbReference type="Gene3D" id="3.40.720.10">
    <property type="entry name" value="Alkaline Phosphatase, subunit A"/>
    <property type="match status" value="1"/>
</dbReference>
<dbReference type="Pfam" id="PF00884">
    <property type="entry name" value="Sulfatase"/>
    <property type="match status" value="1"/>
</dbReference>
<dbReference type="InterPro" id="IPR000917">
    <property type="entry name" value="Sulfatase_N"/>
</dbReference>
<keyword evidence="4 7" id="KW-0812">Transmembrane</keyword>
<accession>A0A6N2V848</accession>